<evidence type="ECO:0000256" key="4">
    <source>
        <dbReference type="ARBA" id="ARBA00022692"/>
    </source>
</evidence>
<dbReference type="Proteomes" id="UP001501057">
    <property type="component" value="Unassembled WGS sequence"/>
</dbReference>
<dbReference type="EMBL" id="BAAAME010000002">
    <property type="protein sequence ID" value="GAA1728924.1"/>
    <property type="molecule type" value="Genomic_DNA"/>
</dbReference>
<keyword evidence="6 7" id="KW-0472">Membrane</keyword>
<organism evidence="9 10">
    <name type="scientific">Aeromicrobium alkaliterrae</name>
    <dbReference type="NCBI Taxonomy" id="302168"/>
    <lineage>
        <taxon>Bacteria</taxon>
        <taxon>Bacillati</taxon>
        <taxon>Actinomycetota</taxon>
        <taxon>Actinomycetes</taxon>
        <taxon>Propionibacteriales</taxon>
        <taxon>Nocardioidaceae</taxon>
        <taxon>Aeromicrobium</taxon>
    </lineage>
</organism>
<feature type="domain" description="Glycine transporter" evidence="8">
    <location>
        <begin position="12"/>
        <end position="85"/>
    </location>
</feature>
<feature type="transmembrane region" description="Helical" evidence="7">
    <location>
        <begin position="12"/>
        <end position="30"/>
    </location>
</feature>
<comment type="caution">
    <text evidence="9">The sequence shown here is derived from an EMBL/GenBank/DDBJ whole genome shotgun (WGS) entry which is preliminary data.</text>
</comment>
<sequence length="215" mass="22273">MLVVPDLDAFSALQLVGLVAFTLSGAAVAVRAGMDWLGIVVLGTITSIGGGTIRDLLIGGGVGWVAEPWPIWVALIVSLVVVAVSHWSPRHEPDSLRVVLVADAAGLAVFTVLGTTLALSAGIERDVAVMLGVISGVGGGVIRDVLAGQRPLVLVGQVYALTAIAGSVLFVALDAADLDRDVARWSAVAVTFVLRVLAIRFDWTLPRPGDPRRAS</sequence>
<evidence type="ECO:0000256" key="3">
    <source>
        <dbReference type="ARBA" id="ARBA00022475"/>
    </source>
</evidence>
<feature type="transmembrane region" description="Helical" evidence="7">
    <location>
        <begin position="158"/>
        <end position="176"/>
    </location>
</feature>
<feature type="domain" description="Glycine transporter" evidence="8">
    <location>
        <begin position="101"/>
        <end position="173"/>
    </location>
</feature>
<evidence type="ECO:0000256" key="6">
    <source>
        <dbReference type="ARBA" id="ARBA00023136"/>
    </source>
</evidence>
<keyword evidence="5 7" id="KW-1133">Transmembrane helix</keyword>
<evidence type="ECO:0000256" key="7">
    <source>
        <dbReference type="SAM" id="Phobius"/>
    </source>
</evidence>
<comment type="subcellular location">
    <subcellularLocation>
        <location evidence="1">Cell membrane</location>
        <topology evidence="1">Multi-pass membrane protein</topology>
    </subcellularLocation>
</comment>
<keyword evidence="10" id="KW-1185">Reference proteome</keyword>
<gene>
    <name evidence="9" type="ORF">GCM10009710_06950</name>
</gene>
<feature type="transmembrane region" description="Helical" evidence="7">
    <location>
        <begin position="37"/>
        <end position="57"/>
    </location>
</feature>
<feature type="transmembrane region" description="Helical" evidence="7">
    <location>
        <begin position="99"/>
        <end position="121"/>
    </location>
</feature>
<dbReference type="InterPro" id="IPR005115">
    <property type="entry name" value="Gly_transporter"/>
</dbReference>
<evidence type="ECO:0000256" key="2">
    <source>
        <dbReference type="ARBA" id="ARBA00008193"/>
    </source>
</evidence>
<evidence type="ECO:0000259" key="8">
    <source>
        <dbReference type="Pfam" id="PF03458"/>
    </source>
</evidence>
<dbReference type="PANTHER" id="PTHR30506:SF3">
    <property type="entry name" value="UPF0126 INNER MEMBRANE PROTEIN YADS-RELATED"/>
    <property type="match status" value="1"/>
</dbReference>
<feature type="transmembrane region" description="Helical" evidence="7">
    <location>
        <begin position="127"/>
        <end position="146"/>
    </location>
</feature>
<feature type="transmembrane region" description="Helical" evidence="7">
    <location>
        <begin position="69"/>
        <end position="87"/>
    </location>
</feature>
<reference evidence="9 10" key="1">
    <citation type="journal article" date="2019" name="Int. J. Syst. Evol. Microbiol.">
        <title>The Global Catalogue of Microorganisms (GCM) 10K type strain sequencing project: providing services to taxonomists for standard genome sequencing and annotation.</title>
        <authorList>
            <consortium name="The Broad Institute Genomics Platform"/>
            <consortium name="The Broad Institute Genome Sequencing Center for Infectious Disease"/>
            <person name="Wu L."/>
            <person name="Ma J."/>
        </authorList>
    </citation>
    <scope>NUCLEOTIDE SEQUENCE [LARGE SCALE GENOMIC DNA]</scope>
    <source>
        <strain evidence="9 10">JCM 13518</strain>
    </source>
</reference>
<accession>A0ABN2JL46</accession>
<protein>
    <submittedName>
        <fullName evidence="9">Trimeric intracellular cation channel family protein</fullName>
    </submittedName>
</protein>
<name>A0ABN2JL46_9ACTN</name>
<proteinExistence type="inferred from homology"/>
<dbReference type="PANTHER" id="PTHR30506">
    <property type="entry name" value="INNER MEMBRANE PROTEIN"/>
    <property type="match status" value="1"/>
</dbReference>
<feature type="transmembrane region" description="Helical" evidence="7">
    <location>
        <begin position="182"/>
        <end position="203"/>
    </location>
</feature>
<evidence type="ECO:0000256" key="5">
    <source>
        <dbReference type="ARBA" id="ARBA00022989"/>
    </source>
</evidence>
<evidence type="ECO:0000256" key="1">
    <source>
        <dbReference type="ARBA" id="ARBA00004651"/>
    </source>
</evidence>
<comment type="similarity">
    <text evidence="2">Belongs to the UPF0126 family.</text>
</comment>
<dbReference type="Pfam" id="PF03458">
    <property type="entry name" value="Gly_transporter"/>
    <property type="match status" value="2"/>
</dbReference>
<keyword evidence="4 7" id="KW-0812">Transmembrane</keyword>
<keyword evidence="3" id="KW-1003">Cell membrane</keyword>
<evidence type="ECO:0000313" key="9">
    <source>
        <dbReference type="EMBL" id="GAA1728924.1"/>
    </source>
</evidence>
<evidence type="ECO:0000313" key="10">
    <source>
        <dbReference type="Proteomes" id="UP001501057"/>
    </source>
</evidence>